<feature type="transmembrane region" description="Helical" evidence="1">
    <location>
        <begin position="84"/>
        <end position="105"/>
    </location>
</feature>
<feature type="transmembrane region" description="Helical" evidence="1">
    <location>
        <begin position="5"/>
        <end position="25"/>
    </location>
</feature>
<reference evidence="3" key="1">
    <citation type="submission" date="2017-09" db="EMBL/GenBank/DDBJ databases">
        <title>Depth-based differentiation of microbial function through sediment-hosted aquifers and enrichment of novel symbionts in the deep terrestrial subsurface.</title>
        <authorList>
            <person name="Probst A.J."/>
            <person name="Ladd B."/>
            <person name="Jarett J.K."/>
            <person name="Geller-Mcgrath D.E."/>
            <person name="Sieber C.M.K."/>
            <person name="Emerson J.B."/>
            <person name="Anantharaman K."/>
            <person name="Thomas B.C."/>
            <person name="Malmstrom R."/>
            <person name="Stieglmeier M."/>
            <person name="Klingl A."/>
            <person name="Woyke T."/>
            <person name="Ryan C.M."/>
            <person name="Banfield J.F."/>
        </authorList>
    </citation>
    <scope>NUCLEOTIDE SEQUENCE [LARGE SCALE GENOMIC DNA]</scope>
</reference>
<accession>A0A2M8EQE3</accession>
<comment type="caution">
    <text evidence="2">The sequence shown here is derived from an EMBL/GenBank/DDBJ whole genome shotgun (WGS) entry which is preliminary data.</text>
</comment>
<evidence type="ECO:0000313" key="2">
    <source>
        <dbReference type="EMBL" id="PJC24954.1"/>
    </source>
</evidence>
<evidence type="ECO:0000256" key="1">
    <source>
        <dbReference type="SAM" id="Phobius"/>
    </source>
</evidence>
<keyword evidence="1" id="KW-1133">Transmembrane helix</keyword>
<dbReference type="Proteomes" id="UP000230251">
    <property type="component" value="Unassembled WGS sequence"/>
</dbReference>
<gene>
    <name evidence="2" type="ORF">CO057_00180</name>
</gene>
<sequence>MIKKILTPIVYATFIIPLFVVMIMILSEIENTVGFLLNMRGFIEFPLIIILLGGVLFWLANKLIFAFEHLTKTTILDHLRQSSIYYLITFFSVASVLKTGLNGGIAEGLTFSFAIMSIWAIIINATFLYKSRK</sequence>
<keyword evidence="1" id="KW-0472">Membrane</keyword>
<feature type="transmembrane region" description="Helical" evidence="1">
    <location>
        <begin position="45"/>
        <end position="64"/>
    </location>
</feature>
<protein>
    <submittedName>
        <fullName evidence="2">Uncharacterized protein</fullName>
    </submittedName>
</protein>
<organism evidence="2 3">
    <name type="scientific">Candidatus Uhrbacteria bacterium CG_4_9_14_0_2_um_filter_41_50</name>
    <dbReference type="NCBI Taxonomy" id="1975031"/>
    <lineage>
        <taxon>Bacteria</taxon>
        <taxon>Candidatus Uhriibacteriota</taxon>
    </lineage>
</organism>
<dbReference type="AlphaFoldDB" id="A0A2M8EQE3"/>
<name>A0A2M8EQE3_9BACT</name>
<proteinExistence type="predicted"/>
<dbReference type="EMBL" id="PFSI01000004">
    <property type="protein sequence ID" value="PJC24954.1"/>
    <property type="molecule type" value="Genomic_DNA"/>
</dbReference>
<feature type="transmembrane region" description="Helical" evidence="1">
    <location>
        <begin position="111"/>
        <end position="129"/>
    </location>
</feature>
<keyword evidence="1" id="KW-0812">Transmembrane</keyword>
<evidence type="ECO:0000313" key="3">
    <source>
        <dbReference type="Proteomes" id="UP000230251"/>
    </source>
</evidence>